<dbReference type="Proteomes" id="UP000070089">
    <property type="component" value="Unassembled WGS sequence"/>
</dbReference>
<protein>
    <submittedName>
        <fullName evidence="1">Arylsulfatase regulator (Fe-S oxidoreductase)</fullName>
    </submittedName>
</protein>
<dbReference type="VEuPathDB" id="GiardiaDB:QR46_1154"/>
<comment type="caution">
    <text evidence="1">The sequence shown here is derived from an EMBL/GenBank/DDBJ whole genome shotgun (WGS) entry which is preliminary data.</text>
</comment>
<evidence type="ECO:0000313" key="1">
    <source>
        <dbReference type="EMBL" id="KWX14860.1"/>
    </source>
</evidence>
<dbReference type="EMBL" id="JXTI01000021">
    <property type="protein sequence ID" value="KWX14860.1"/>
    <property type="molecule type" value="Genomic_DNA"/>
</dbReference>
<accession>A0A132NXR9</accession>
<gene>
    <name evidence="1" type="ORF">QR46_1154</name>
</gene>
<organism evidence="1 2">
    <name type="scientific">Giardia duodenalis assemblage B</name>
    <dbReference type="NCBI Taxonomy" id="1394984"/>
    <lineage>
        <taxon>Eukaryota</taxon>
        <taxon>Metamonada</taxon>
        <taxon>Diplomonadida</taxon>
        <taxon>Hexamitidae</taxon>
        <taxon>Giardiinae</taxon>
        <taxon>Giardia</taxon>
    </lineage>
</organism>
<proteinExistence type="predicted"/>
<evidence type="ECO:0000313" key="2">
    <source>
        <dbReference type="Proteomes" id="UP000070089"/>
    </source>
</evidence>
<sequence>MSPIEGVPTHLERLLMNFADLVNALLPLDGHYVRDLQGIFAWIDDHNPEEAREQLDSLRA</sequence>
<dbReference type="AlphaFoldDB" id="A0A132NXR9"/>
<reference evidence="1 2" key="1">
    <citation type="journal article" date="2015" name="Mol. Biochem. Parasitol.">
        <title>Identification of polymorphic genes for use in assemblage B genotyping assays through comparative genomics of multiple assemblage B Giardia duodenalis isolates.</title>
        <authorList>
            <person name="Wielinga C."/>
            <person name="Thompson R.C."/>
            <person name="Monis P."/>
            <person name="Ryan U."/>
        </authorList>
    </citation>
    <scope>NUCLEOTIDE SEQUENCE [LARGE SCALE GENOMIC DNA]</scope>
    <source>
        <strain evidence="1 2">BAH15c1</strain>
    </source>
</reference>
<name>A0A132NXR9_GIAIN</name>